<dbReference type="Gene3D" id="2.60.120.650">
    <property type="entry name" value="Cupin"/>
    <property type="match status" value="1"/>
</dbReference>
<evidence type="ECO:0000259" key="1">
    <source>
        <dbReference type="PROSITE" id="PS50181"/>
    </source>
</evidence>
<dbReference type="PANTHER" id="PTHR12480">
    <property type="entry name" value="ARGININE DEMETHYLASE AND LYSYL-HYDROXYLASE JMJD"/>
    <property type="match status" value="1"/>
</dbReference>
<dbReference type="InterPro" id="IPR050910">
    <property type="entry name" value="JMJD6_ArgDemeth/LysHydrox"/>
</dbReference>
<dbReference type="SUPFAM" id="SSF51197">
    <property type="entry name" value="Clavaminate synthase-like"/>
    <property type="match status" value="1"/>
</dbReference>
<dbReference type="EMBL" id="JACGWJ010000015">
    <property type="protein sequence ID" value="KAL0366387.1"/>
    <property type="molecule type" value="Genomic_DNA"/>
</dbReference>
<dbReference type="Pfam" id="PF00646">
    <property type="entry name" value="F-box"/>
    <property type="match status" value="1"/>
</dbReference>
<name>A0AAW2QEV7_SESRA</name>
<protein>
    <submittedName>
        <fullName evidence="3">F-box protein</fullName>
    </submittedName>
</protein>
<dbReference type="PANTHER" id="PTHR12480:SF35">
    <property type="entry name" value="TRANSCRIPTION FACTOR JUMONJI, JMJC DOMAIN-CONTAINING PROTEIN"/>
    <property type="match status" value="1"/>
</dbReference>
<gene>
    <name evidence="3" type="ORF">Sradi_3528800</name>
</gene>
<dbReference type="InterPro" id="IPR003347">
    <property type="entry name" value="JmjC_dom"/>
</dbReference>
<dbReference type="AlphaFoldDB" id="A0AAW2QEV7"/>
<feature type="domain" description="JmjC" evidence="2">
    <location>
        <begin position="129"/>
        <end position="292"/>
    </location>
</feature>
<dbReference type="InterPro" id="IPR011009">
    <property type="entry name" value="Kinase-like_dom_sf"/>
</dbReference>
<dbReference type="InterPro" id="IPR036047">
    <property type="entry name" value="F-box-like_dom_sf"/>
</dbReference>
<dbReference type="SUPFAM" id="SSF81383">
    <property type="entry name" value="F-box domain"/>
    <property type="match status" value="1"/>
</dbReference>
<evidence type="ECO:0000259" key="2">
    <source>
        <dbReference type="PROSITE" id="PS51184"/>
    </source>
</evidence>
<dbReference type="CDD" id="cd09917">
    <property type="entry name" value="F-box_SF"/>
    <property type="match status" value="1"/>
</dbReference>
<proteinExistence type="predicted"/>
<comment type="caution">
    <text evidence="3">The sequence shown here is derived from an EMBL/GenBank/DDBJ whole genome shotgun (WGS) entry which is preliminary data.</text>
</comment>
<dbReference type="SUPFAM" id="SSF56112">
    <property type="entry name" value="Protein kinase-like (PK-like)"/>
    <property type="match status" value="1"/>
</dbReference>
<organism evidence="3">
    <name type="scientific">Sesamum radiatum</name>
    <name type="common">Black benniseed</name>
    <dbReference type="NCBI Taxonomy" id="300843"/>
    <lineage>
        <taxon>Eukaryota</taxon>
        <taxon>Viridiplantae</taxon>
        <taxon>Streptophyta</taxon>
        <taxon>Embryophyta</taxon>
        <taxon>Tracheophyta</taxon>
        <taxon>Spermatophyta</taxon>
        <taxon>Magnoliopsida</taxon>
        <taxon>eudicotyledons</taxon>
        <taxon>Gunneridae</taxon>
        <taxon>Pentapetalae</taxon>
        <taxon>asterids</taxon>
        <taxon>lamiids</taxon>
        <taxon>Lamiales</taxon>
        <taxon>Pedaliaceae</taxon>
        <taxon>Sesamum</taxon>
    </lineage>
</organism>
<accession>A0AAW2QEV7</accession>
<sequence length="916" mass="104476">MHSGVSNGNGELQSEMSAAFMKDRRADALGNLRVLPDEILCNILTTLTPRDVARLSCVSRLDLPQAYNEASRRALQFDGFNSLFLYRRLYRCYTSLNGFSFDDGNVERRENLSLEEFHKEYDGQKPFGEAAPDLLKDYSVPHLFQEDYFDVMDADQRPPFRWLIIGPERSGASWHVDPGLTSAWNTLLCGRKRWALYPPGRVPLGVTVHVNEDDGDVSIDTPTSLQWWLDFYPLLPDKDKPIECTQLPGETIYVPSGWWHCVLNLETTVAVTQNFVNSKNFEFVCLDMAPGYHHKGICRAGLLALDDVGFEDVEKNAMGIESGSSYLELTRKEKRVKRCQSQEDRNCENGTNGMCKGDGLGDLEYSYDINFLSMFLDNERDHYTSLWSPSNCIGQREMRDWLWKLWVGRPGLRDLVWKGACLALNAGKWYERVREICAFHEFPLPLHDEKLPVGTGSNPVYLIDDYAIKIFAEGGLEASLYGLGTEVLSLFEAYVLSCLFFLLLCLINILYFLQLEFLNVLHNLNSSLKNYIPSVLASGILVLKNGSYKVLPWDGRGIPEVIASSNLISTEHKEVDYPFGVWGKKQFEYQTAGKSLHESGNCGKSYSTWPYIVTKRCRGKIFAELRDILSSEDALNLASFLGEQLHNLHLLPVPCSSPNDTMQMVKEDFIQPSLGNRFSENIADKINHPPADWKLFISILNKQRKNVLSRLAEWGDPIPSKLIEKVDDYIPPDLTVLFDIFQDETKVSRPCTWIHTDVMDDNIYMTSCCPASLSEERISDPCQADSTCVKRSNSSTRQKHSWYPSHILDFSNLSIGEPILDIIPLFLDVFRGDSRLLKQFLESYRLPLLRKESLKELVENSRFSRLSYRAMCYCILHDENVLGVIFSLWTELRTATSWEEVEEKVWGDLNNYTGSC</sequence>
<dbReference type="SMART" id="SM00558">
    <property type="entry name" value="JmjC"/>
    <property type="match status" value="1"/>
</dbReference>
<dbReference type="GO" id="GO:0005737">
    <property type="term" value="C:cytoplasm"/>
    <property type="evidence" value="ECO:0007669"/>
    <property type="project" value="TreeGrafter"/>
</dbReference>
<reference evidence="3" key="1">
    <citation type="submission" date="2020-06" db="EMBL/GenBank/DDBJ databases">
        <authorList>
            <person name="Li T."/>
            <person name="Hu X."/>
            <person name="Zhang T."/>
            <person name="Song X."/>
            <person name="Zhang H."/>
            <person name="Dai N."/>
            <person name="Sheng W."/>
            <person name="Hou X."/>
            <person name="Wei L."/>
        </authorList>
    </citation>
    <scope>NUCLEOTIDE SEQUENCE</scope>
    <source>
        <strain evidence="3">G02</strain>
        <tissue evidence="3">Leaf</tissue>
    </source>
</reference>
<reference evidence="3" key="2">
    <citation type="journal article" date="2024" name="Plant">
        <title>Genomic evolution and insights into agronomic trait innovations of Sesamum species.</title>
        <authorList>
            <person name="Miao H."/>
            <person name="Wang L."/>
            <person name="Qu L."/>
            <person name="Liu H."/>
            <person name="Sun Y."/>
            <person name="Le M."/>
            <person name="Wang Q."/>
            <person name="Wei S."/>
            <person name="Zheng Y."/>
            <person name="Lin W."/>
            <person name="Duan Y."/>
            <person name="Cao H."/>
            <person name="Xiong S."/>
            <person name="Wang X."/>
            <person name="Wei L."/>
            <person name="Li C."/>
            <person name="Ma Q."/>
            <person name="Ju M."/>
            <person name="Zhao R."/>
            <person name="Li G."/>
            <person name="Mu C."/>
            <person name="Tian Q."/>
            <person name="Mei H."/>
            <person name="Zhang T."/>
            <person name="Gao T."/>
            <person name="Zhang H."/>
        </authorList>
    </citation>
    <scope>NUCLEOTIDE SEQUENCE</scope>
    <source>
        <strain evidence="3">G02</strain>
    </source>
</reference>
<dbReference type="InterPro" id="IPR001810">
    <property type="entry name" value="F-box_dom"/>
</dbReference>
<dbReference type="PROSITE" id="PS51184">
    <property type="entry name" value="JMJC"/>
    <property type="match status" value="1"/>
</dbReference>
<dbReference type="PROSITE" id="PS50181">
    <property type="entry name" value="FBOX"/>
    <property type="match status" value="1"/>
</dbReference>
<feature type="domain" description="F-box" evidence="1">
    <location>
        <begin position="29"/>
        <end position="60"/>
    </location>
</feature>
<dbReference type="Pfam" id="PF02373">
    <property type="entry name" value="JmjC"/>
    <property type="match status" value="1"/>
</dbReference>
<evidence type="ECO:0000313" key="3">
    <source>
        <dbReference type="EMBL" id="KAL0366387.1"/>
    </source>
</evidence>